<dbReference type="RefSeq" id="WP_215506830.1">
    <property type="nucleotide sequence ID" value="NZ_CP076361.1"/>
</dbReference>
<dbReference type="Gene3D" id="2.130.10.10">
    <property type="entry name" value="YVTN repeat-like/Quinoprotein amine dehydrogenase"/>
    <property type="match status" value="1"/>
</dbReference>
<evidence type="ECO:0000313" key="2">
    <source>
        <dbReference type="EMBL" id="QWK89952.1"/>
    </source>
</evidence>
<dbReference type="Proteomes" id="UP000679352">
    <property type="component" value="Chromosome"/>
</dbReference>
<gene>
    <name evidence="2" type="ORF">KM031_14110</name>
</gene>
<proteinExistence type="predicted"/>
<feature type="signal peptide" evidence="1">
    <location>
        <begin position="1"/>
        <end position="22"/>
    </location>
</feature>
<dbReference type="InterPro" id="IPR015943">
    <property type="entry name" value="WD40/YVTN_repeat-like_dom_sf"/>
</dbReference>
<accession>A0A975P5W1</accession>
<evidence type="ECO:0000256" key="1">
    <source>
        <dbReference type="SAM" id="SignalP"/>
    </source>
</evidence>
<keyword evidence="1" id="KW-0732">Signal</keyword>
<feature type="chain" id="PRO_5037769600" evidence="1">
    <location>
        <begin position="23"/>
        <end position="354"/>
    </location>
</feature>
<protein>
    <submittedName>
        <fullName evidence="2">DUF1513 domain-containing protein</fullName>
    </submittedName>
</protein>
<organism evidence="2 3">
    <name type="scientific">Gemmobacter fulvus</name>
    <dbReference type="NCBI Taxonomy" id="2840474"/>
    <lineage>
        <taxon>Bacteria</taxon>
        <taxon>Pseudomonadati</taxon>
        <taxon>Pseudomonadota</taxon>
        <taxon>Alphaproteobacteria</taxon>
        <taxon>Rhodobacterales</taxon>
        <taxon>Paracoccaceae</taxon>
        <taxon>Gemmobacter</taxon>
    </lineage>
</organism>
<name>A0A975P5W1_9RHOB</name>
<sequence>MQRRAFLASLIAATATPRLTWADAGSPAFLAAAKTHAGAYVLQGLSADGETLFALPLPARGHAATAHPTRPHAVAFARRPGTFALVIDCATGTEQARLTPPAGRQFNGHGCFSADGSVLYTSEVVAETSEGRIGLWDSASYTRLAEWPSGGIGPHDIKRLPLSEDLIIANGGIATDPADRRKLNLDTMRPNLTRLTAEGVIADQAELPGALAQNSIRHLALLPDGTVAFAMQWEGDPADPVPLLGLWSGGVPRLCPRDDADAFVMQGYAGSIAYTPVIDDIAITSPRGGAVQVFARDGSPRATLRRADACGIAAGPGGFVLTDGNGVISQVTAEGLTPARRTELSWDNHLIALA</sequence>
<dbReference type="PIRSF" id="PIRSF028101">
    <property type="entry name" value="UCP028101"/>
    <property type="match status" value="1"/>
</dbReference>
<dbReference type="InterPro" id="IPR011044">
    <property type="entry name" value="Quino_amine_DH_bsu"/>
</dbReference>
<evidence type="ECO:0000313" key="3">
    <source>
        <dbReference type="Proteomes" id="UP000679352"/>
    </source>
</evidence>
<dbReference type="KEGG" id="gfu:KM031_14110"/>
<dbReference type="InterPro" id="IPR008311">
    <property type="entry name" value="UCP028101"/>
</dbReference>
<dbReference type="SUPFAM" id="SSF50969">
    <property type="entry name" value="YVTN repeat-like/Quinoprotein amine dehydrogenase"/>
    <property type="match status" value="1"/>
</dbReference>
<reference evidence="2" key="1">
    <citation type="submission" date="2021-06" db="EMBL/GenBank/DDBJ databases">
        <title>Direct submission.</title>
        <authorList>
            <person name="Lee C.-S."/>
            <person name="Jin L."/>
        </authorList>
    </citation>
    <scope>NUCLEOTIDE SEQUENCE</scope>
    <source>
        <strain evidence="2">Con5</strain>
    </source>
</reference>
<keyword evidence="3" id="KW-1185">Reference proteome</keyword>
<dbReference type="Pfam" id="PF07433">
    <property type="entry name" value="DUF1513"/>
    <property type="match status" value="1"/>
</dbReference>
<dbReference type="AlphaFoldDB" id="A0A975P5W1"/>
<dbReference type="EMBL" id="CP076361">
    <property type="protein sequence ID" value="QWK89952.1"/>
    <property type="molecule type" value="Genomic_DNA"/>
</dbReference>